<name>A0A101IIM7_9EURY</name>
<organism evidence="2 3">
    <name type="scientific">Methanothrix harundinacea</name>
    <dbReference type="NCBI Taxonomy" id="301375"/>
    <lineage>
        <taxon>Archaea</taxon>
        <taxon>Methanobacteriati</taxon>
        <taxon>Methanobacteriota</taxon>
        <taxon>Stenosarchaea group</taxon>
        <taxon>Methanomicrobia</taxon>
        <taxon>Methanotrichales</taxon>
        <taxon>Methanotrichaceae</taxon>
        <taxon>Methanothrix</taxon>
    </lineage>
</organism>
<proteinExistence type="predicted"/>
<sequence length="369" mass="40399">MEKTILVLGGYGGAGSAISRAILKYTHADLIVAGRRKEKAKVLAEELNREFPENRASWAVADASDPPSLAEPFGEADLVIVAATTTSFVETTARAAIEARDDYLDIHYPQEVVPILKALAPDIERVGLTFVSQAGFLPGLPSVFVRRAEAFFSNYRKAAVSTAMKTDFDSGGAVLEFIETLGDYSAEVYRNGEWRGAGSRDVRKVDFGPTLGRKTCYPTTLSEMRDLPDRLGIEELAAYVAGLNWFVDYVVTPLAFVLGKVKRGLGKDQLAGLMVWGSKRFKTLGEAVALVLEAEGEKDGKSRSIRMTARHDDVYEFTAMPIAAFLNQYLDGTVKLPGLWMMGHLVDPERFVEDLVRMGAEVEMEVGEG</sequence>
<reference evidence="3" key="1">
    <citation type="journal article" date="2015" name="MBio">
        <title>Genome-Resolved Metagenomic Analysis Reveals Roles for Candidate Phyla and Other Microbial Community Members in Biogeochemical Transformations in Oil Reservoirs.</title>
        <authorList>
            <person name="Hu P."/>
            <person name="Tom L."/>
            <person name="Singh A."/>
            <person name="Thomas B.C."/>
            <person name="Baker B.J."/>
            <person name="Piceno Y.M."/>
            <person name="Andersen G.L."/>
            <person name="Banfield J.F."/>
        </authorList>
    </citation>
    <scope>NUCLEOTIDE SEQUENCE [LARGE SCALE GENOMIC DNA]</scope>
</reference>
<dbReference type="PANTHER" id="PTHR43796">
    <property type="entry name" value="CARBOXYNORSPERMIDINE SYNTHASE"/>
    <property type="match status" value="1"/>
</dbReference>
<dbReference type="AlphaFoldDB" id="A0A101IIM7"/>
<dbReference type="Gene3D" id="3.40.50.720">
    <property type="entry name" value="NAD(P)-binding Rossmann-like Domain"/>
    <property type="match status" value="1"/>
</dbReference>
<dbReference type="InterPro" id="IPR036291">
    <property type="entry name" value="NAD(P)-bd_dom_sf"/>
</dbReference>
<gene>
    <name evidence="2" type="ORF">XE07_1468</name>
</gene>
<dbReference type="Proteomes" id="UP000053961">
    <property type="component" value="Unassembled WGS sequence"/>
</dbReference>
<dbReference type="PATRIC" id="fig|301375.6.peg.612"/>
<feature type="domain" description="Saccharopine dehydrogenase NADP binding" evidence="1">
    <location>
        <begin position="5"/>
        <end position="123"/>
    </location>
</feature>
<dbReference type="InterPro" id="IPR005097">
    <property type="entry name" value="Sacchrp_dh_NADP-bd"/>
</dbReference>
<dbReference type="PANTHER" id="PTHR43796:SF2">
    <property type="entry name" value="CARBOXYNORSPERMIDINE SYNTHASE"/>
    <property type="match status" value="1"/>
</dbReference>
<protein>
    <submittedName>
        <fullName evidence="2">Saccharopine dehydrogenase</fullName>
    </submittedName>
</protein>
<evidence type="ECO:0000313" key="2">
    <source>
        <dbReference type="EMBL" id="KUK95941.1"/>
    </source>
</evidence>
<comment type="caution">
    <text evidence="2">The sequence shown here is derived from an EMBL/GenBank/DDBJ whole genome shotgun (WGS) entry which is preliminary data.</text>
</comment>
<dbReference type="SUPFAM" id="SSF51735">
    <property type="entry name" value="NAD(P)-binding Rossmann-fold domains"/>
    <property type="match status" value="1"/>
</dbReference>
<accession>A0A101IIM7</accession>
<dbReference type="EMBL" id="LGHB01000023">
    <property type="protein sequence ID" value="KUK95941.1"/>
    <property type="molecule type" value="Genomic_DNA"/>
</dbReference>
<evidence type="ECO:0000313" key="3">
    <source>
        <dbReference type="Proteomes" id="UP000053961"/>
    </source>
</evidence>
<evidence type="ECO:0000259" key="1">
    <source>
        <dbReference type="Pfam" id="PF03435"/>
    </source>
</evidence>
<dbReference type="Pfam" id="PF03435">
    <property type="entry name" value="Sacchrp_dh_NADP"/>
    <property type="match status" value="1"/>
</dbReference>